<dbReference type="AlphaFoldDB" id="A0A363NX96"/>
<keyword evidence="2" id="KW-1185">Reference proteome</keyword>
<proteinExistence type="predicted"/>
<protein>
    <submittedName>
        <fullName evidence="1">Transcriptional regulator</fullName>
    </submittedName>
</protein>
<evidence type="ECO:0000313" key="1">
    <source>
        <dbReference type="EMBL" id="PUV25350.1"/>
    </source>
</evidence>
<evidence type="ECO:0000313" key="2">
    <source>
        <dbReference type="Proteomes" id="UP000250831"/>
    </source>
</evidence>
<feature type="non-terminal residue" evidence="1">
    <location>
        <position position="1"/>
    </location>
</feature>
<gene>
    <name evidence="1" type="ORF">DCO56_10535</name>
</gene>
<accession>A0A363NX96</accession>
<organism evidence="1 2">
    <name type="scientific">Sphingobacterium athyrii</name>
    <dbReference type="NCBI Taxonomy" id="2152717"/>
    <lineage>
        <taxon>Bacteria</taxon>
        <taxon>Pseudomonadati</taxon>
        <taxon>Bacteroidota</taxon>
        <taxon>Sphingobacteriia</taxon>
        <taxon>Sphingobacteriales</taxon>
        <taxon>Sphingobacteriaceae</taxon>
        <taxon>Sphingobacterium</taxon>
    </lineage>
</organism>
<reference evidence="1 2" key="1">
    <citation type="submission" date="2018-04" db="EMBL/GenBank/DDBJ databases">
        <title>Sphingobacterium sp. M46 Genome.</title>
        <authorList>
            <person name="Cheng J."/>
            <person name="Li Y."/>
        </authorList>
    </citation>
    <scope>NUCLEOTIDE SEQUENCE [LARGE SCALE GENOMIC DNA]</scope>
    <source>
        <strain evidence="1 2">M46</strain>
    </source>
</reference>
<name>A0A363NX96_9SPHI</name>
<dbReference type="Proteomes" id="UP000250831">
    <property type="component" value="Unassembled WGS sequence"/>
</dbReference>
<dbReference type="EMBL" id="QCXX01000002">
    <property type="protein sequence ID" value="PUV25350.1"/>
    <property type="molecule type" value="Genomic_DNA"/>
</dbReference>
<comment type="caution">
    <text evidence="1">The sequence shown here is derived from an EMBL/GenBank/DDBJ whole genome shotgun (WGS) entry which is preliminary data.</text>
</comment>
<sequence length="37" mass="4567">DYVNEIDAIKQKLQQRDDEIIELQKKVIDLYEQLYKK</sequence>